<dbReference type="Proteomes" id="UP001164653">
    <property type="component" value="Chromosome"/>
</dbReference>
<dbReference type="InterPro" id="IPR013785">
    <property type="entry name" value="Aldolase_TIM"/>
</dbReference>
<dbReference type="PANTHER" id="PTHR42966:SF1">
    <property type="entry name" value="SIALIC ACID SYNTHASE"/>
    <property type="match status" value="1"/>
</dbReference>
<keyword evidence="3" id="KW-1185">Reference proteome</keyword>
<gene>
    <name evidence="2" type="ORF">ON006_22540</name>
</gene>
<proteinExistence type="predicted"/>
<dbReference type="PROSITE" id="PS50844">
    <property type="entry name" value="AFP_LIKE"/>
    <property type="match status" value="1"/>
</dbReference>
<dbReference type="Pfam" id="PF03102">
    <property type="entry name" value="NeuB"/>
    <property type="match status" value="1"/>
</dbReference>
<dbReference type="GO" id="GO:0047444">
    <property type="term" value="F:N-acylneuraminate-9-phosphate synthase activity"/>
    <property type="evidence" value="ECO:0007669"/>
    <property type="project" value="TreeGrafter"/>
</dbReference>
<evidence type="ECO:0000313" key="3">
    <source>
        <dbReference type="Proteomes" id="UP001164653"/>
    </source>
</evidence>
<dbReference type="InterPro" id="IPR006190">
    <property type="entry name" value="SAF_AFP_Neu5Ac"/>
</dbReference>
<sequence length="335" mass="37422">MQDNIYIIGEIGQAHDGSIGMAHAYIDALALAGVDAAKFQMHIADAESSIYEPFRNDTYFYDHSRMDYWRRMEFTKLEWVSLKKHCKEKKLDFIVSPFSNEAVDLLQEIGADKVKIGSAEAINLLIINKISKKNKDIIISSGMSQIAELDDSIAYLKDKNCNLALLQCTTAYPTSPHQWGLNMIADLRDRYHIPIGFSDHSGNIYACLAAASMGARLLEFHIVFDQKMFGPDASSSLTVDNAITMVKGVRQIEAALKNPVDKNDDSAFETSKTNFGRSLSLNKSLQKGQAVSFDDLESKKPAGYGIPVKCYLGIIGKKLARNMEKWEFLNEDDLI</sequence>
<dbReference type="EMBL" id="CP112998">
    <property type="protein sequence ID" value="WAC10513.1"/>
    <property type="molecule type" value="Genomic_DNA"/>
</dbReference>
<dbReference type="GO" id="GO:0016051">
    <property type="term" value="P:carbohydrate biosynthetic process"/>
    <property type="evidence" value="ECO:0007669"/>
    <property type="project" value="InterPro"/>
</dbReference>
<dbReference type="CDD" id="cd11615">
    <property type="entry name" value="SAF_NeuB_like"/>
    <property type="match status" value="1"/>
</dbReference>
<dbReference type="KEGG" id="dpf:ON006_22540"/>
<evidence type="ECO:0000259" key="1">
    <source>
        <dbReference type="PROSITE" id="PS50844"/>
    </source>
</evidence>
<feature type="domain" description="AFP-like" evidence="1">
    <location>
        <begin position="278"/>
        <end position="335"/>
    </location>
</feature>
<dbReference type="InterPro" id="IPR057736">
    <property type="entry name" value="SAF_PseI/NeuA/NeuB"/>
</dbReference>
<dbReference type="InterPro" id="IPR013132">
    <property type="entry name" value="PseI/NeuA/B-like_N"/>
</dbReference>
<name>A0A9E8N829_9BACT</name>
<dbReference type="SUPFAM" id="SSF51269">
    <property type="entry name" value="AFP III-like domain"/>
    <property type="match status" value="1"/>
</dbReference>
<dbReference type="Gene3D" id="3.90.1210.10">
    <property type="entry name" value="Antifreeze-like/N-acetylneuraminic acid synthase C-terminal domain"/>
    <property type="match status" value="1"/>
</dbReference>
<dbReference type="InterPro" id="IPR036732">
    <property type="entry name" value="AFP_Neu5c_C_sf"/>
</dbReference>
<protein>
    <submittedName>
        <fullName evidence="2">N-acetylneuraminate synthase family protein</fullName>
    </submittedName>
</protein>
<dbReference type="Gene3D" id="3.20.20.70">
    <property type="entry name" value="Aldolase class I"/>
    <property type="match status" value="1"/>
</dbReference>
<dbReference type="InterPro" id="IPR051690">
    <property type="entry name" value="PseI-like"/>
</dbReference>
<dbReference type="RefSeq" id="WP_244822288.1">
    <property type="nucleotide sequence ID" value="NZ_CP112998.1"/>
</dbReference>
<dbReference type="PANTHER" id="PTHR42966">
    <property type="entry name" value="N-ACETYLNEURAMINATE SYNTHASE"/>
    <property type="match status" value="1"/>
</dbReference>
<organism evidence="2 3">
    <name type="scientific">Dyadobacter pollutisoli</name>
    <dbReference type="NCBI Taxonomy" id="2910158"/>
    <lineage>
        <taxon>Bacteria</taxon>
        <taxon>Pseudomonadati</taxon>
        <taxon>Bacteroidota</taxon>
        <taxon>Cytophagia</taxon>
        <taxon>Cytophagales</taxon>
        <taxon>Spirosomataceae</taxon>
        <taxon>Dyadobacter</taxon>
    </lineage>
</organism>
<reference evidence="2" key="1">
    <citation type="submission" date="2022-11" db="EMBL/GenBank/DDBJ databases">
        <title>Dyadobacter pollutisoli sp. nov., isolated from plastic dumped soil.</title>
        <authorList>
            <person name="Kim J.M."/>
            <person name="Kim K.R."/>
            <person name="Lee J.K."/>
            <person name="Hao L."/>
            <person name="Jeon C.O."/>
        </authorList>
    </citation>
    <scope>NUCLEOTIDE SEQUENCE</scope>
    <source>
        <strain evidence="2">U1</strain>
    </source>
</reference>
<dbReference type="AlphaFoldDB" id="A0A9E8N829"/>
<evidence type="ECO:0000313" key="2">
    <source>
        <dbReference type="EMBL" id="WAC10513.1"/>
    </source>
</evidence>
<dbReference type="SUPFAM" id="SSF51569">
    <property type="entry name" value="Aldolase"/>
    <property type="match status" value="1"/>
</dbReference>
<accession>A0A9E8N829</accession>